<name>A0AAD7PN94_QUISA</name>
<evidence type="ECO:0000313" key="2">
    <source>
        <dbReference type="EMBL" id="KAJ7961034.1"/>
    </source>
</evidence>
<dbReference type="EMBL" id="JARAOO010000007">
    <property type="protein sequence ID" value="KAJ7961034.1"/>
    <property type="molecule type" value="Genomic_DNA"/>
</dbReference>
<keyword evidence="3" id="KW-1185">Reference proteome</keyword>
<evidence type="ECO:0000256" key="1">
    <source>
        <dbReference type="SAM" id="MobiDB-lite"/>
    </source>
</evidence>
<dbReference type="Proteomes" id="UP001163823">
    <property type="component" value="Chromosome 7"/>
</dbReference>
<keyword evidence="2" id="KW-0472">Membrane</keyword>
<reference evidence="2" key="1">
    <citation type="journal article" date="2023" name="Science">
        <title>Elucidation of the pathway for biosynthesis of saponin adjuvants from the soapbark tree.</title>
        <authorList>
            <person name="Reed J."/>
            <person name="Orme A."/>
            <person name="El-Demerdash A."/>
            <person name="Owen C."/>
            <person name="Martin L.B.B."/>
            <person name="Misra R.C."/>
            <person name="Kikuchi S."/>
            <person name="Rejzek M."/>
            <person name="Martin A.C."/>
            <person name="Harkess A."/>
            <person name="Leebens-Mack J."/>
            <person name="Louveau T."/>
            <person name="Stephenson M.J."/>
            <person name="Osbourn A."/>
        </authorList>
    </citation>
    <scope>NUCLEOTIDE SEQUENCE</scope>
    <source>
        <tissue evidence="2">Leaf</tissue>
    </source>
</reference>
<protein>
    <submittedName>
        <fullName evidence="2">RING finger and transmembrane domain-containing protein</fullName>
    </submittedName>
</protein>
<dbReference type="KEGG" id="qsa:O6P43_016436"/>
<sequence length="78" mass="8203">MAGMASATLGSTLDSQGDSKTNPIVREGILEPTNGIVDAEAADGVGTNGRDSSYQRYDIQQASKWIEGDVRFLPVDAS</sequence>
<accession>A0AAD7PN94</accession>
<organism evidence="2 3">
    <name type="scientific">Quillaja saponaria</name>
    <name type="common">Soap bark tree</name>
    <dbReference type="NCBI Taxonomy" id="32244"/>
    <lineage>
        <taxon>Eukaryota</taxon>
        <taxon>Viridiplantae</taxon>
        <taxon>Streptophyta</taxon>
        <taxon>Embryophyta</taxon>
        <taxon>Tracheophyta</taxon>
        <taxon>Spermatophyta</taxon>
        <taxon>Magnoliopsida</taxon>
        <taxon>eudicotyledons</taxon>
        <taxon>Gunneridae</taxon>
        <taxon>Pentapetalae</taxon>
        <taxon>rosids</taxon>
        <taxon>fabids</taxon>
        <taxon>Fabales</taxon>
        <taxon>Quillajaceae</taxon>
        <taxon>Quillaja</taxon>
    </lineage>
</organism>
<feature type="compositionally biased region" description="Polar residues" evidence="1">
    <location>
        <begin position="8"/>
        <end position="22"/>
    </location>
</feature>
<keyword evidence="2" id="KW-0812">Transmembrane</keyword>
<feature type="region of interest" description="Disordered" evidence="1">
    <location>
        <begin position="1"/>
        <end position="23"/>
    </location>
</feature>
<gene>
    <name evidence="2" type="ORF">O6P43_016436</name>
</gene>
<proteinExistence type="predicted"/>
<dbReference type="AlphaFoldDB" id="A0AAD7PN94"/>
<evidence type="ECO:0000313" key="3">
    <source>
        <dbReference type="Proteomes" id="UP001163823"/>
    </source>
</evidence>
<comment type="caution">
    <text evidence="2">The sequence shown here is derived from an EMBL/GenBank/DDBJ whole genome shotgun (WGS) entry which is preliminary data.</text>
</comment>